<accession>A0A0J8AD86</accession>
<evidence type="ECO:0000259" key="3">
    <source>
        <dbReference type="Pfam" id="PF01557"/>
    </source>
</evidence>
<dbReference type="Pfam" id="PF01557">
    <property type="entry name" value="FAA_hydrolase"/>
    <property type="match status" value="1"/>
</dbReference>
<dbReference type="InterPro" id="IPR036663">
    <property type="entry name" value="Fumarylacetoacetase_C_sf"/>
</dbReference>
<dbReference type="EMBL" id="JACT01000005">
    <property type="protein sequence ID" value="KMS53035.1"/>
    <property type="molecule type" value="Genomic_DNA"/>
</dbReference>
<dbReference type="PATRIC" id="fig|1420583.3.peg.3552"/>
<name>A0A0J8AD86_9SPHN</name>
<proteinExistence type="inferred from homology"/>
<reference evidence="4 5" key="1">
    <citation type="journal article" date="2015" name="G3 (Bethesda)">
        <title>Insights into Ongoing Evolution of the Hexachlorocyclohexane Catabolic Pathway from Comparative Genomics of Ten Sphingomonadaceae Strains.</title>
        <authorList>
            <person name="Pearce S.L."/>
            <person name="Oakeshott J.G."/>
            <person name="Pandey G."/>
        </authorList>
    </citation>
    <scope>NUCLEOTIDE SEQUENCE [LARGE SCALE GENOMIC DNA]</scope>
    <source>
        <strain evidence="4 5">LL01</strain>
    </source>
</reference>
<protein>
    <submittedName>
        <fullName evidence="4">5-oxopent-3-ene-1,2,5-tricarboxylate decarboxylase</fullName>
    </submittedName>
</protein>
<keyword evidence="2" id="KW-0479">Metal-binding</keyword>
<keyword evidence="5" id="KW-1185">Reference proteome</keyword>
<dbReference type="Gene3D" id="3.90.850.10">
    <property type="entry name" value="Fumarylacetoacetase-like, C-terminal domain"/>
    <property type="match status" value="1"/>
</dbReference>
<dbReference type="GO" id="GO:0046872">
    <property type="term" value="F:metal ion binding"/>
    <property type="evidence" value="ECO:0007669"/>
    <property type="project" value="UniProtKB-KW"/>
</dbReference>
<dbReference type="Proteomes" id="UP000052232">
    <property type="component" value="Unassembled WGS sequence"/>
</dbReference>
<dbReference type="FunFam" id="3.90.850.10:FF:000002">
    <property type="entry name" value="2-hydroxyhepta-2,4-diene-1,7-dioate isomerase"/>
    <property type="match status" value="1"/>
</dbReference>
<dbReference type="PANTHER" id="PTHR42796">
    <property type="entry name" value="FUMARYLACETOACETATE HYDROLASE DOMAIN-CONTAINING PROTEIN 2A-RELATED"/>
    <property type="match status" value="1"/>
</dbReference>
<evidence type="ECO:0000313" key="5">
    <source>
        <dbReference type="Proteomes" id="UP000052232"/>
    </source>
</evidence>
<dbReference type="RefSeq" id="WP_066607771.1">
    <property type="nucleotide sequence ID" value="NZ_KQ130436.1"/>
</dbReference>
<dbReference type="InterPro" id="IPR051121">
    <property type="entry name" value="FAH"/>
</dbReference>
<evidence type="ECO:0000313" key="4">
    <source>
        <dbReference type="EMBL" id="KMS53035.1"/>
    </source>
</evidence>
<organism evidence="4 5">
    <name type="scientific">Sphingobium cupriresistens LL01</name>
    <dbReference type="NCBI Taxonomy" id="1420583"/>
    <lineage>
        <taxon>Bacteria</taxon>
        <taxon>Pseudomonadati</taxon>
        <taxon>Pseudomonadota</taxon>
        <taxon>Alphaproteobacteria</taxon>
        <taxon>Sphingomonadales</taxon>
        <taxon>Sphingomonadaceae</taxon>
        <taxon>Sphingobium</taxon>
    </lineage>
</organism>
<comment type="similarity">
    <text evidence="1">Belongs to the FAH family.</text>
</comment>
<dbReference type="InterPro" id="IPR011234">
    <property type="entry name" value="Fumarylacetoacetase-like_C"/>
</dbReference>
<dbReference type="GO" id="GO:0019752">
    <property type="term" value="P:carboxylic acid metabolic process"/>
    <property type="evidence" value="ECO:0007669"/>
    <property type="project" value="UniProtKB-ARBA"/>
</dbReference>
<dbReference type="PANTHER" id="PTHR42796:SF4">
    <property type="entry name" value="FUMARYLACETOACETATE HYDROLASE DOMAIN-CONTAINING PROTEIN 2A"/>
    <property type="match status" value="1"/>
</dbReference>
<comment type="caution">
    <text evidence="4">The sequence shown here is derived from an EMBL/GenBank/DDBJ whole genome shotgun (WGS) entry which is preliminary data.</text>
</comment>
<dbReference type="STRING" id="1420583.V473_18775"/>
<evidence type="ECO:0000256" key="2">
    <source>
        <dbReference type="ARBA" id="ARBA00022723"/>
    </source>
</evidence>
<evidence type="ECO:0000256" key="1">
    <source>
        <dbReference type="ARBA" id="ARBA00010211"/>
    </source>
</evidence>
<sequence>MRLAKVSKNGQTGLAVDTGAGVKVLFGDAALYDLDALIAQGGDALTQAGDAVATGGEDVAIDDLTFLPPLVKAPKILCLGLNYKDHAAEGGFQVPEFPTVFGRFNSSLIGHGAPIIKPPCSDQLDYEAEMVAVVGKGGKDIAKDDALSHIVAYSVFNDGSIRDYQLKTPQWTVGKNFDDTGAFGPWLVTPDELPAGGAGLKIETRLNGQTVQSANTSDMVFDVVDTVALLSTCFTLEAGDLLVMGTPSGIGLARKPPLFMKDGDVCEVEIEKIGLLVNPIKAA</sequence>
<dbReference type="AlphaFoldDB" id="A0A0J8AD86"/>
<feature type="domain" description="Fumarylacetoacetase-like C-terminal" evidence="3">
    <location>
        <begin position="75"/>
        <end position="280"/>
    </location>
</feature>
<gene>
    <name evidence="4" type="ORF">V473_18775</name>
</gene>
<dbReference type="SUPFAM" id="SSF56529">
    <property type="entry name" value="FAH"/>
    <property type="match status" value="1"/>
</dbReference>
<dbReference type="GO" id="GO:0016853">
    <property type="term" value="F:isomerase activity"/>
    <property type="evidence" value="ECO:0007669"/>
    <property type="project" value="UniProtKB-ARBA"/>
</dbReference>